<dbReference type="EMBL" id="SBLB01000010">
    <property type="protein sequence ID" value="RYC67006.1"/>
    <property type="molecule type" value="Genomic_DNA"/>
</dbReference>
<dbReference type="RefSeq" id="WP_129605814.1">
    <property type="nucleotide sequence ID" value="NZ_SBLB01000010.1"/>
</dbReference>
<keyword evidence="2" id="KW-1185">Reference proteome</keyword>
<evidence type="ECO:0000313" key="2">
    <source>
        <dbReference type="Proteomes" id="UP000290407"/>
    </source>
</evidence>
<protein>
    <submittedName>
        <fullName evidence="1">Uncharacterized protein</fullName>
    </submittedName>
</protein>
<dbReference type="AlphaFoldDB" id="A0A4Q2UDT1"/>
<organism evidence="1 2">
    <name type="scientific">Spirosoma sordidisoli</name>
    <dbReference type="NCBI Taxonomy" id="2502893"/>
    <lineage>
        <taxon>Bacteria</taxon>
        <taxon>Pseudomonadati</taxon>
        <taxon>Bacteroidota</taxon>
        <taxon>Cytophagia</taxon>
        <taxon>Cytophagales</taxon>
        <taxon>Cytophagaceae</taxon>
        <taxon>Spirosoma</taxon>
    </lineage>
</organism>
<evidence type="ECO:0000313" key="1">
    <source>
        <dbReference type="EMBL" id="RYC67006.1"/>
    </source>
</evidence>
<name>A0A4Q2UDT1_9BACT</name>
<proteinExistence type="predicted"/>
<reference evidence="1 2" key="1">
    <citation type="submission" date="2019-01" db="EMBL/GenBank/DDBJ databases">
        <title>Spirosoma flava sp. nov., a propanil-degrading bacterium isolated from herbicide-contaminated soil.</title>
        <authorList>
            <person name="Zhang L."/>
            <person name="Jiang J.-D."/>
        </authorList>
    </citation>
    <scope>NUCLEOTIDE SEQUENCE [LARGE SCALE GENOMIC DNA]</scope>
    <source>
        <strain evidence="1 2">TY50</strain>
    </source>
</reference>
<dbReference type="Proteomes" id="UP000290407">
    <property type="component" value="Unassembled WGS sequence"/>
</dbReference>
<accession>A0A4Q2UDT1</accession>
<gene>
    <name evidence="1" type="ORF">EQG79_26915</name>
</gene>
<comment type="caution">
    <text evidence="1">The sequence shown here is derived from an EMBL/GenBank/DDBJ whole genome shotgun (WGS) entry which is preliminary data.</text>
</comment>
<sequence length="84" mass="8869">MEKPINDKVNDLRNDAPNQEELMKSLAQIDEEGQLSDDVLDAVSGGALGDFKVGNGKIIIGEPIGIMPIGLMPINEPLPGSATI</sequence>